<evidence type="ECO:0000256" key="1">
    <source>
        <dbReference type="SAM" id="Phobius"/>
    </source>
</evidence>
<comment type="caution">
    <text evidence="3">The sequence shown here is derived from an EMBL/GenBank/DDBJ whole genome shotgun (WGS) entry which is preliminary data.</text>
</comment>
<keyword evidence="4" id="KW-1185">Reference proteome</keyword>
<dbReference type="Gene3D" id="2.60.40.3770">
    <property type="match status" value="1"/>
</dbReference>
<dbReference type="AlphaFoldDB" id="A0AAN8F0Y4"/>
<evidence type="ECO:0000313" key="3">
    <source>
        <dbReference type="EMBL" id="KAK5968540.1"/>
    </source>
</evidence>
<dbReference type="Proteomes" id="UP001331761">
    <property type="component" value="Unassembled WGS sequence"/>
</dbReference>
<feature type="transmembrane region" description="Helical" evidence="1">
    <location>
        <begin position="34"/>
        <end position="55"/>
    </location>
</feature>
<dbReference type="Pfam" id="PF07245">
    <property type="entry name" value="Phlebovirus_G2"/>
    <property type="match status" value="1"/>
</dbReference>
<keyword evidence="1" id="KW-0472">Membrane</keyword>
<gene>
    <name evidence="3" type="ORF">GCK32_022854</name>
</gene>
<organism evidence="3 4">
    <name type="scientific">Trichostrongylus colubriformis</name>
    <name type="common">Black scour worm</name>
    <dbReference type="NCBI Taxonomy" id="6319"/>
    <lineage>
        <taxon>Eukaryota</taxon>
        <taxon>Metazoa</taxon>
        <taxon>Ecdysozoa</taxon>
        <taxon>Nematoda</taxon>
        <taxon>Chromadorea</taxon>
        <taxon>Rhabditida</taxon>
        <taxon>Rhabditina</taxon>
        <taxon>Rhabditomorpha</taxon>
        <taxon>Strongyloidea</taxon>
        <taxon>Trichostrongylidae</taxon>
        <taxon>Trichostrongylus</taxon>
    </lineage>
</organism>
<protein>
    <recommendedName>
        <fullName evidence="2">Phlebovirus glycoprotein G2 fusion domain-containing protein</fullName>
    </recommendedName>
</protein>
<feature type="domain" description="Phlebovirus glycoprotein G2 fusion" evidence="2">
    <location>
        <begin position="51"/>
        <end position="374"/>
    </location>
</feature>
<sequence length="500" mass="55718">MRAVLLKCKKITGKTQSYQVERPSYQLKRRKKKIHGIIATIACIMSTAQCCSNIVTLQGETTYCTMEKNEEKCTYDQVTQLLLQPIGQEACLILRNKEKRVMGTIAIRLEQISHICKQKTEYFTRDHQFLTESRRQCYKTESCQGNTCSSLKPEMKLVDFSTISNSNPGYTYCVPSCGCFWCNWCFYCTSTCLFYRNYAIPTSSTIYRVFTCPTWSIQAEGIATIRSEDYTSTQRFTLQPGIPFTWNKVQLTLTSTITPSYPILSSYFLTDSNITTRIEPSPQGQLLLNSPGQVQCKTEEDAKTFRNCLFSKSACSCNPRKYKVVCTCSNGTISSFLQNKHNKLPIITTNVAIINEGSNVKAKTTIGSALAVQISANGLVIAANNNNNSCQVQMEELTGCYDCTQGAKTNVSCTSSISEETAQIECSNNTQLVRCTPEGRISTIRFHFSSSTVVENCTIRCPGGISTATLTGRLAFVNEGTYLTEIIPPTLTESSKDYST</sequence>
<reference evidence="3 4" key="1">
    <citation type="submission" date="2019-10" db="EMBL/GenBank/DDBJ databases">
        <title>Assembly and Annotation for the nematode Trichostrongylus colubriformis.</title>
        <authorList>
            <person name="Martin J."/>
        </authorList>
    </citation>
    <scope>NUCLEOTIDE SEQUENCE [LARGE SCALE GENOMIC DNA]</scope>
    <source>
        <strain evidence="3">G859</strain>
        <tissue evidence="3">Whole worm</tissue>
    </source>
</reference>
<keyword evidence="1" id="KW-1133">Transmembrane helix</keyword>
<keyword evidence="1" id="KW-0812">Transmembrane</keyword>
<evidence type="ECO:0000259" key="2">
    <source>
        <dbReference type="Pfam" id="PF07245"/>
    </source>
</evidence>
<evidence type="ECO:0000313" key="4">
    <source>
        <dbReference type="Proteomes" id="UP001331761"/>
    </source>
</evidence>
<dbReference type="InterPro" id="IPR009878">
    <property type="entry name" value="Phlebovirus_G2_fusion"/>
</dbReference>
<dbReference type="EMBL" id="WIXE01021264">
    <property type="protein sequence ID" value="KAK5968540.1"/>
    <property type="molecule type" value="Genomic_DNA"/>
</dbReference>
<accession>A0AAN8F0Y4</accession>
<proteinExistence type="predicted"/>
<dbReference type="Gene3D" id="2.60.98.50">
    <property type="match status" value="1"/>
</dbReference>
<name>A0AAN8F0Y4_TRICO</name>